<keyword evidence="2 4" id="KW-0732">Signal</keyword>
<evidence type="ECO:0000259" key="5">
    <source>
        <dbReference type="PROSITE" id="PS50022"/>
    </source>
</evidence>
<dbReference type="InterPro" id="IPR005084">
    <property type="entry name" value="CBM6"/>
</dbReference>
<dbReference type="EMBL" id="JBHLUD010000015">
    <property type="protein sequence ID" value="MFC0548329.1"/>
    <property type="molecule type" value="Genomic_DNA"/>
</dbReference>
<dbReference type="RefSeq" id="WP_273937825.1">
    <property type="nucleotide sequence ID" value="NZ_CP097263.1"/>
</dbReference>
<keyword evidence="9" id="KW-1185">Reference proteome</keyword>
<feature type="region of interest" description="Disordered" evidence="3">
    <location>
        <begin position="445"/>
        <end position="464"/>
    </location>
</feature>
<dbReference type="InterPro" id="IPR050546">
    <property type="entry name" value="Glycosyl_Hydrlase_16"/>
</dbReference>
<dbReference type="Gene3D" id="2.60.120.200">
    <property type="match status" value="1"/>
</dbReference>
<evidence type="ECO:0000256" key="3">
    <source>
        <dbReference type="SAM" id="MobiDB-lite"/>
    </source>
</evidence>
<evidence type="ECO:0000256" key="1">
    <source>
        <dbReference type="ARBA" id="ARBA00006865"/>
    </source>
</evidence>
<evidence type="ECO:0000313" key="9">
    <source>
        <dbReference type="Proteomes" id="UP001589810"/>
    </source>
</evidence>
<comment type="caution">
    <text evidence="8">The sequence shown here is derived from an EMBL/GenBank/DDBJ whole genome shotgun (WGS) entry which is preliminary data.</text>
</comment>
<feature type="domain" description="GH16" evidence="7">
    <location>
        <begin position="21"/>
        <end position="303"/>
    </location>
</feature>
<dbReference type="SMART" id="SM00606">
    <property type="entry name" value="CBD_IV"/>
    <property type="match status" value="1"/>
</dbReference>
<evidence type="ECO:0000256" key="4">
    <source>
        <dbReference type="SAM" id="SignalP"/>
    </source>
</evidence>
<comment type="similarity">
    <text evidence="1">Belongs to the glycosyl hydrolase 16 family.</text>
</comment>
<feature type="domain" description="F5/8 type C" evidence="5">
    <location>
        <begin position="304"/>
        <end position="441"/>
    </location>
</feature>
<feature type="domain" description="CBM6" evidence="6">
    <location>
        <begin position="465"/>
        <end position="595"/>
    </location>
</feature>
<dbReference type="InterPro" id="IPR013320">
    <property type="entry name" value="ConA-like_dom_sf"/>
</dbReference>
<dbReference type="PANTHER" id="PTHR10963">
    <property type="entry name" value="GLYCOSYL HYDROLASE-RELATED"/>
    <property type="match status" value="1"/>
</dbReference>
<protein>
    <submittedName>
        <fullName evidence="8">Carbohydrate-binding protein</fullName>
    </submittedName>
</protein>
<gene>
    <name evidence="8" type="ORF">ACFFH7_42945</name>
</gene>
<dbReference type="Pfam" id="PF00722">
    <property type="entry name" value="Glyco_hydro_16"/>
    <property type="match status" value="1"/>
</dbReference>
<evidence type="ECO:0000259" key="6">
    <source>
        <dbReference type="PROSITE" id="PS51175"/>
    </source>
</evidence>
<dbReference type="Pfam" id="PF03422">
    <property type="entry name" value="CBM_6"/>
    <property type="match status" value="1"/>
</dbReference>
<organism evidence="8 9">
    <name type="scientific">Kutzneria chonburiensis</name>
    <dbReference type="NCBI Taxonomy" id="1483604"/>
    <lineage>
        <taxon>Bacteria</taxon>
        <taxon>Bacillati</taxon>
        <taxon>Actinomycetota</taxon>
        <taxon>Actinomycetes</taxon>
        <taxon>Pseudonocardiales</taxon>
        <taxon>Pseudonocardiaceae</taxon>
        <taxon>Kutzneria</taxon>
    </lineage>
</organism>
<dbReference type="InterPro" id="IPR000757">
    <property type="entry name" value="Beta-glucanase-like"/>
</dbReference>
<dbReference type="CDD" id="cd02182">
    <property type="entry name" value="GH16_Strep_laminarinase_like"/>
    <property type="match status" value="1"/>
</dbReference>
<feature type="chain" id="PRO_5045533767" evidence="4">
    <location>
        <begin position="25"/>
        <end position="596"/>
    </location>
</feature>
<dbReference type="PROSITE" id="PS50022">
    <property type="entry name" value="FA58C_3"/>
    <property type="match status" value="1"/>
</dbReference>
<accession>A0ABV6N734</accession>
<proteinExistence type="inferred from homology"/>
<feature type="signal peptide" evidence="4">
    <location>
        <begin position="1"/>
        <end position="24"/>
    </location>
</feature>
<dbReference type="Pfam" id="PF00754">
    <property type="entry name" value="F5_F8_type_C"/>
    <property type="match status" value="1"/>
</dbReference>
<dbReference type="PROSITE" id="PS51762">
    <property type="entry name" value="GH16_2"/>
    <property type="match status" value="1"/>
</dbReference>
<evidence type="ECO:0000313" key="8">
    <source>
        <dbReference type="EMBL" id="MFC0548329.1"/>
    </source>
</evidence>
<dbReference type="InterPro" id="IPR008979">
    <property type="entry name" value="Galactose-bd-like_sf"/>
</dbReference>
<name>A0ABV6N734_9PSEU</name>
<dbReference type="InterPro" id="IPR000421">
    <property type="entry name" value="FA58C"/>
</dbReference>
<dbReference type="SUPFAM" id="SSF49899">
    <property type="entry name" value="Concanavalin A-like lectins/glucanases"/>
    <property type="match status" value="1"/>
</dbReference>
<sequence length="596" mass="62034">MAHRRLPLLAAAAALIALPLTTFAAVPPPPTGWTTLFADDFTGPAGSGVDGANWQYTTGTSYPGGPANFGTGEVESMTASTNNVALDGNGNLRITPQRDGAGNWTSGRIETRRSDFQAPAGGTLRAEARIQMPNVTGAAARGYWPAFWLLGAPYRGNWWNWPGIGELDIMENVQGINNNWATMHCGTSPGGPCNETTGIGGQLACAGATCQGGFHTYALEWDRSTSPEQMRFYLDGVNFHTVRSNQVDAGTWAAATNHGFFMILNVAMGGQFPAVLGGGPDGNTAPGHPMVVDYVSITQRNGGVPPPPPPPTCGPLVSQGKTATSSAVEAADLGPQYAVDGNLATRWSSAFSDPQWLTVDLGSVQPITRVKLSWEAAYATAYALQVSADNVNWTTAYSTAAGAGGVEDLAVTATGRYVRMYGTQRATPYGYSLWEFQVYGACSPTTPPTTTTGPPPPPGNRDAYGQIQAESADLVTGPTPEATSDTGGGQDLAGATAGMWLYYKGVTFGATAATQFYGRVASGAAAGVSGLVEVHLDSASTPPIGSFSVAATGGWQSWRTVPANIAGTTGTHDVFLTFSSGQSAPFVSINWFDFGH</sequence>
<dbReference type="InterPro" id="IPR006584">
    <property type="entry name" value="Cellulose-bd_IV"/>
</dbReference>
<dbReference type="SUPFAM" id="SSF49785">
    <property type="entry name" value="Galactose-binding domain-like"/>
    <property type="match status" value="2"/>
</dbReference>
<evidence type="ECO:0000256" key="2">
    <source>
        <dbReference type="ARBA" id="ARBA00022729"/>
    </source>
</evidence>
<dbReference type="CDD" id="cd04084">
    <property type="entry name" value="CBM6_xylanase-like"/>
    <property type="match status" value="1"/>
</dbReference>
<dbReference type="Proteomes" id="UP001589810">
    <property type="component" value="Unassembled WGS sequence"/>
</dbReference>
<reference evidence="8 9" key="1">
    <citation type="submission" date="2024-09" db="EMBL/GenBank/DDBJ databases">
        <authorList>
            <person name="Sun Q."/>
            <person name="Mori K."/>
        </authorList>
    </citation>
    <scope>NUCLEOTIDE SEQUENCE [LARGE SCALE GENOMIC DNA]</scope>
    <source>
        <strain evidence="8 9">TBRC 1432</strain>
    </source>
</reference>
<evidence type="ECO:0000259" key="7">
    <source>
        <dbReference type="PROSITE" id="PS51762"/>
    </source>
</evidence>
<dbReference type="Gene3D" id="2.60.120.260">
    <property type="entry name" value="Galactose-binding domain-like"/>
    <property type="match status" value="2"/>
</dbReference>
<dbReference type="PROSITE" id="PS51175">
    <property type="entry name" value="CBM6"/>
    <property type="match status" value="1"/>
</dbReference>
<dbReference type="PANTHER" id="PTHR10963:SF55">
    <property type="entry name" value="GLYCOSIDE HYDROLASE FAMILY 16 PROTEIN"/>
    <property type="match status" value="1"/>
</dbReference>